<dbReference type="PROSITE" id="PS50911">
    <property type="entry name" value="CHAP"/>
    <property type="match status" value="1"/>
</dbReference>
<gene>
    <name evidence="2" type="ORF">ERS852420_01029</name>
</gene>
<organism evidence="2 3">
    <name type="scientific">Roseburia faecis</name>
    <dbReference type="NCBI Taxonomy" id="301302"/>
    <lineage>
        <taxon>Bacteria</taxon>
        <taxon>Bacillati</taxon>
        <taxon>Bacillota</taxon>
        <taxon>Clostridia</taxon>
        <taxon>Lachnospirales</taxon>
        <taxon>Lachnospiraceae</taxon>
        <taxon>Roseburia</taxon>
    </lineage>
</organism>
<dbReference type="AlphaFoldDB" id="A0A173S2A1"/>
<feature type="domain" description="Peptidase C51" evidence="1">
    <location>
        <begin position="1"/>
        <end position="71"/>
    </location>
</feature>
<sequence length="71" mass="7388">MQTVSGSIPTAGSIIFFDWDHDGVSDHVGIVESCDGTTVYTVEGNSGDAVKENSYTVHSASIMGYGIVSGM</sequence>
<dbReference type="EMBL" id="CYXV01000003">
    <property type="protein sequence ID" value="CUM84027.1"/>
    <property type="molecule type" value="Genomic_DNA"/>
</dbReference>
<dbReference type="SUPFAM" id="SSF54001">
    <property type="entry name" value="Cysteine proteinases"/>
    <property type="match status" value="1"/>
</dbReference>
<dbReference type="Pfam" id="PF05257">
    <property type="entry name" value="CHAP"/>
    <property type="match status" value="1"/>
</dbReference>
<dbReference type="Proteomes" id="UP000095495">
    <property type="component" value="Unassembled WGS sequence"/>
</dbReference>
<accession>A0A173S2A1</accession>
<proteinExistence type="predicted"/>
<name>A0A173S2A1_9FIRM</name>
<dbReference type="InterPro" id="IPR007921">
    <property type="entry name" value="CHAP_dom"/>
</dbReference>
<evidence type="ECO:0000313" key="3">
    <source>
        <dbReference type="Proteomes" id="UP000095495"/>
    </source>
</evidence>
<evidence type="ECO:0000313" key="2">
    <source>
        <dbReference type="EMBL" id="CUM84027.1"/>
    </source>
</evidence>
<evidence type="ECO:0000259" key="1">
    <source>
        <dbReference type="PROSITE" id="PS50911"/>
    </source>
</evidence>
<dbReference type="InterPro" id="IPR038765">
    <property type="entry name" value="Papain-like_cys_pep_sf"/>
</dbReference>
<protein>
    <submittedName>
        <fullName evidence="2">CHAP domain</fullName>
    </submittedName>
</protein>
<dbReference type="Gene3D" id="3.90.1720.10">
    <property type="entry name" value="endopeptidase domain like (from Nostoc punctiforme)"/>
    <property type="match status" value="1"/>
</dbReference>
<reference evidence="2 3" key="1">
    <citation type="submission" date="2015-09" db="EMBL/GenBank/DDBJ databases">
        <authorList>
            <consortium name="Pathogen Informatics"/>
        </authorList>
    </citation>
    <scope>NUCLEOTIDE SEQUENCE [LARGE SCALE GENOMIC DNA]</scope>
    <source>
        <strain evidence="2 3">2789STDY5608863</strain>
    </source>
</reference>